<reference evidence="8" key="1">
    <citation type="submission" date="2016-10" db="EMBL/GenBank/DDBJ databases">
        <authorList>
            <person name="Varghese N."/>
            <person name="Submissions S."/>
        </authorList>
    </citation>
    <scope>NUCLEOTIDE SEQUENCE [LARGE SCALE GENOMIC DNA]</scope>
    <source>
        <strain evidence="8">CGMCC 4.7047</strain>
    </source>
</reference>
<keyword evidence="3" id="KW-0238">DNA-binding</keyword>
<protein>
    <submittedName>
        <fullName evidence="7">Ribosome-associated heat shock protein Hsp15</fullName>
    </submittedName>
</protein>
<dbReference type="InterPro" id="IPR025708">
    <property type="entry name" value="HSP15"/>
</dbReference>
<dbReference type="SUPFAM" id="SSF55174">
    <property type="entry name" value="Alpha-L RNA-binding motif"/>
    <property type="match status" value="1"/>
</dbReference>
<dbReference type="GO" id="GO:0043023">
    <property type="term" value="F:ribosomal large subunit binding"/>
    <property type="evidence" value="ECO:0007669"/>
    <property type="project" value="InterPro"/>
</dbReference>
<dbReference type="RefSeq" id="WP_093841896.1">
    <property type="nucleotide sequence ID" value="NZ_CP054938.1"/>
</dbReference>
<dbReference type="PIRSF" id="PIRSF016821">
    <property type="entry name" value="HSP15"/>
    <property type="match status" value="1"/>
</dbReference>
<name>A0A1I6P3G7_9ACTN</name>
<evidence type="ECO:0000259" key="6">
    <source>
        <dbReference type="SMART" id="SM00363"/>
    </source>
</evidence>
<dbReference type="Proteomes" id="UP000198873">
    <property type="component" value="Unassembled WGS sequence"/>
</dbReference>
<evidence type="ECO:0000256" key="3">
    <source>
        <dbReference type="ARBA" id="ARBA00023125"/>
    </source>
</evidence>
<dbReference type="PROSITE" id="PS50889">
    <property type="entry name" value="S4"/>
    <property type="match status" value="1"/>
</dbReference>
<proteinExistence type="inferred from homology"/>
<evidence type="ECO:0000256" key="4">
    <source>
        <dbReference type="PROSITE-ProRule" id="PRU00182"/>
    </source>
</evidence>
<organism evidence="7 8">
    <name type="scientific">Streptomyces harbinensis</name>
    <dbReference type="NCBI Taxonomy" id="1176198"/>
    <lineage>
        <taxon>Bacteria</taxon>
        <taxon>Bacillati</taxon>
        <taxon>Actinomycetota</taxon>
        <taxon>Actinomycetes</taxon>
        <taxon>Kitasatosporales</taxon>
        <taxon>Streptomycetaceae</taxon>
        <taxon>Streptomyces</taxon>
    </lineage>
</organism>
<dbReference type="CDD" id="cd00165">
    <property type="entry name" value="S4"/>
    <property type="match status" value="1"/>
</dbReference>
<sequence>MEKQGTQEAAGTVRVDVWIWSVRLAKTRSTAAAACKAGHVRINGDRAKPAQPVKPGDEVRIRQEGRERIVKVTRLIRKRVGAPVAVECYTDHSPPPPPREAVAPAGIRDRGTGRPTKRDRREMDRLRGQRG</sequence>
<evidence type="ECO:0000313" key="7">
    <source>
        <dbReference type="EMBL" id="SFS34630.1"/>
    </source>
</evidence>
<dbReference type="Gene3D" id="3.10.290.10">
    <property type="entry name" value="RNA-binding S4 domain"/>
    <property type="match status" value="1"/>
</dbReference>
<dbReference type="EMBL" id="FPAB01000001">
    <property type="protein sequence ID" value="SFS34630.1"/>
    <property type="molecule type" value="Genomic_DNA"/>
</dbReference>
<feature type="domain" description="RNA-binding S4" evidence="6">
    <location>
        <begin position="13"/>
        <end position="74"/>
    </location>
</feature>
<dbReference type="GO" id="GO:0003727">
    <property type="term" value="F:single-stranded RNA binding"/>
    <property type="evidence" value="ECO:0007669"/>
    <property type="project" value="InterPro"/>
</dbReference>
<dbReference type="SMART" id="SM00363">
    <property type="entry name" value="S4"/>
    <property type="match status" value="1"/>
</dbReference>
<dbReference type="GO" id="GO:0034605">
    <property type="term" value="P:cellular response to heat"/>
    <property type="evidence" value="ECO:0007669"/>
    <property type="project" value="InterPro"/>
</dbReference>
<keyword evidence="2 4" id="KW-0694">RNA-binding</keyword>
<dbReference type="GO" id="GO:0003677">
    <property type="term" value="F:DNA binding"/>
    <property type="evidence" value="ECO:0007669"/>
    <property type="project" value="UniProtKB-KW"/>
</dbReference>
<evidence type="ECO:0000256" key="1">
    <source>
        <dbReference type="ARBA" id="ARBA00008396"/>
    </source>
</evidence>
<dbReference type="Pfam" id="PF01479">
    <property type="entry name" value="S4"/>
    <property type="match status" value="1"/>
</dbReference>
<comment type="similarity">
    <text evidence="1">Belongs to the HSP15 family.</text>
</comment>
<accession>A0A1I6P3G7</accession>
<evidence type="ECO:0000256" key="2">
    <source>
        <dbReference type="ARBA" id="ARBA00022884"/>
    </source>
</evidence>
<feature type="region of interest" description="Disordered" evidence="5">
    <location>
        <begin position="88"/>
        <end position="131"/>
    </location>
</feature>
<dbReference type="STRING" id="1176198.SAMN05444716_101246"/>
<evidence type="ECO:0000256" key="5">
    <source>
        <dbReference type="SAM" id="MobiDB-lite"/>
    </source>
</evidence>
<gene>
    <name evidence="7" type="ORF">SAMN05444716_101246</name>
</gene>
<dbReference type="InterPro" id="IPR036986">
    <property type="entry name" value="S4_RNA-bd_sf"/>
</dbReference>
<dbReference type="AlphaFoldDB" id="A0A1I6P3G7"/>
<dbReference type="InterPro" id="IPR002942">
    <property type="entry name" value="S4_RNA-bd"/>
</dbReference>
<feature type="compositionally biased region" description="Basic and acidic residues" evidence="5">
    <location>
        <begin position="119"/>
        <end position="131"/>
    </location>
</feature>
<evidence type="ECO:0000313" key="8">
    <source>
        <dbReference type="Proteomes" id="UP000198873"/>
    </source>
</evidence>
<keyword evidence="7" id="KW-0346">Stress response</keyword>
<keyword evidence="8" id="KW-1185">Reference proteome</keyword>